<comment type="function">
    <text evidence="9 10">One of the essential components for the initiation of protein synthesis. Protects formylmethionyl-tRNA from spontaneous hydrolysis and promotes its binding to the 30S ribosomal subunits. Also involved in the hydrolysis of GTP during the formation of the 70S ribosomal complex.</text>
</comment>
<feature type="binding site" evidence="9">
    <location>
        <begin position="628"/>
        <end position="635"/>
    </location>
    <ligand>
        <name>GTP</name>
        <dbReference type="ChEBI" id="CHEBI:37565"/>
    </ligand>
</feature>
<dbReference type="PROSITE" id="PS01176">
    <property type="entry name" value="IF2"/>
    <property type="match status" value="1"/>
</dbReference>
<evidence type="ECO:0000256" key="12">
    <source>
        <dbReference type="SAM" id="MobiDB-lite"/>
    </source>
</evidence>
<dbReference type="FunFam" id="3.40.50.300:FF:000019">
    <property type="entry name" value="Translation initiation factor IF-2"/>
    <property type="match status" value="1"/>
</dbReference>
<dbReference type="Proteomes" id="UP000474175">
    <property type="component" value="Unassembled WGS sequence"/>
</dbReference>
<sequence>MAEDKSMRLSQVAKILNTGTSSVVNRLSAKGFKVDSNPNTKIGTELLEVLAKEYNSKELLNGARRSEPSVAVAEPPRRREDDVILYRRDDAGRPIVDAKADAQKTDVPRVDVPKQAPAESKPAQQTASTGLPGLKVIGKIDLNAKPSPQPAPAAKVPAPQEVKPAEPVRVEPPKAEAPKVEVPKPAPVEPKPAEVKPVAEAPKPVQPVEAKPAVAPSLPKVESPKTEVSQPVATQSKPEPAPVKPEPSVEPKAPAEAEKPKVVEARQPDQPKQDQPKVAVSQAPAKTQTPPPAEEEAVAPPTETIRAAGSHQLGGLKILGKIELPVNNPRQGGGNNNNADKKKRKRIRGGRENAVGSTGQPNQGGNNNVRNDRGPRDGQNQGNRGPRDDQNQNDRGPVNRNQGDRDRNQNQGGQRDGNRPANANQGNNAQPQGQSNNQNQGGNRGGQNNANANNRGANRGGNNRGGNDRGGNRGGNDRGGNRREAPTQADVRKSIQQTNARMMGNTPNRGADRRRDRRNQREEDRRLLNEQEELEAKTLKVTEFVSANDLASLMDVSINEVISVCMNLGMFVSINQRLDAEAITVIADEFGYDVQFVSAEDETEAGIDEEKDAPEDLQPRAPIVTIMGHVDHGKTSLLDYIRRAKVAAGEAGGITQHIGAYSVKAADNRMITFLDTPGHEAFTAMRARGAKVTDVVIIVIAADDSVMPQTREAINHAQVAGVPIVFAFSKVDKPGADAEKIRTELASMNLLVEEWGGKYQAQEISSKSGMGVDELLEKVLLEAELLELKANPDRRAFGTVIEASLDKGRGYVSTVLIENGTLRQGDVMLVGAHYGRIRAMTNDRGDRIKEAGPAQPVQILGLPGAPQAGDKFNVMETEREAREIANKREQLLREQTLRTRKHITLEEIGRRKAIGSFKELNVIVKGDVDGSVEALSDSLLQLSTEEVQVNIIHKAVGQISESDVLLASASDAVIVGFQVRPSANARRLAEQEQIEIRLYSIIYDAINEVRDAMEGLLAPTTEEVITGNIEVREVFKISKVGTVAGCYVTDGLIKRSHKIRVIRDFIVIHTGEIGALKRFKDDVNEVRSGYECGLSVKNFNDIEVGDIIEGFEIKEVKRTL</sequence>
<dbReference type="CDD" id="cd01887">
    <property type="entry name" value="IF2_eIF5B"/>
    <property type="match status" value="1"/>
</dbReference>
<dbReference type="CDD" id="cd03702">
    <property type="entry name" value="IF2_mtIF2_II"/>
    <property type="match status" value="1"/>
</dbReference>
<dbReference type="PANTHER" id="PTHR43381">
    <property type="entry name" value="TRANSLATION INITIATION FACTOR IF-2-RELATED"/>
    <property type="match status" value="1"/>
</dbReference>
<dbReference type="InterPro" id="IPR044145">
    <property type="entry name" value="IF2_II"/>
</dbReference>
<dbReference type="SUPFAM" id="SSF52540">
    <property type="entry name" value="P-loop containing nucleoside triphosphate hydrolases"/>
    <property type="match status" value="1"/>
</dbReference>
<organism evidence="14 15">
    <name type="scientific">Spirosoma terrae</name>
    <dbReference type="NCBI Taxonomy" id="1968276"/>
    <lineage>
        <taxon>Bacteria</taxon>
        <taxon>Pseudomonadati</taxon>
        <taxon>Bacteroidota</taxon>
        <taxon>Cytophagia</taxon>
        <taxon>Cytophagales</taxon>
        <taxon>Cytophagaceae</taxon>
        <taxon>Spirosoma</taxon>
    </lineage>
</organism>
<proteinExistence type="inferred from homology"/>
<dbReference type="Gene3D" id="2.40.30.10">
    <property type="entry name" value="Translation factors"/>
    <property type="match status" value="2"/>
</dbReference>
<evidence type="ECO:0000256" key="5">
    <source>
        <dbReference type="ARBA" id="ARBA00022540"/>
    </source>
</evidence>
<name>A0A6L9L7U0_9BACT</name>
<comment type="subcellular location">
    <subcellularLocation>
        <location evidence="1 9 11">Cytoplasm</location>
    </subcellularLocation>
</comment>
<gene>
    <name evidence="9 14" type="primary">infB</name>
    <name evidence="14" type="ORF">GK108_05940</name>
</gene>
<dbReference type="RefSeq" id="WP_163944365.1">
    <property type="nucleotide sequence ID" value="NZ_JAAFZH010000002.1"/>
</dbReference>
<accession>A0A6L9L7U0</accession>
<dbReference type="GO" id="GO:0003743">
    <property type="term" value="F:translation initiation factor activity"/>
    <property type="evidence" value="ECO:0007669"/>
    <property type="project" value="UniProtKB-UniRule"/>
</dbReference>
<evidence type="ECO:0000256" key="4">
    <source>
        <dbReference type="ARBA" id="ARBA00022490"/>
    </source>
</evidence>
<dbReference type="InterPro" id="IPR000795">
    <property type="entry name" value="T_Tr_GTP-bd_dom"/>
</dbReference>
<feature type="region of interest" description="Disordered" evidence="12">
    <location>
        <begin position="324"/>
        <end position="529"/>
    </location>
</feature>
<keyword evidence="15" id="KW-1185">Reference proteome</keyword>
<feature type="domain" description="Tr-type G" evidence="13">
    <location>
        <begin position="619"/>
        <end position="789"/>
    </location>
</feature>
<feature type="compositionally biased region" description="Polar residues" evidence="12">
    <location>
        <begin position="355"/>
        <end position="369"/>
    </location>
</feature>
<dbReference type="InterPro" id="IPR036925">
    <property type="entry name" value="TIF_IF2_dom3_sf"/>
</dbReference>
<dbReference type="Pfam" id="PF00009">
    <property type="entry name" value="GTP_EFTU"/>
    <property type="match status" value="1"/>
</dbReference>
<dbReference type="CDD" id="cd03692">
    <property type="entry name" value="mtIF2_IVc"/>
    <property type="match status" value="1"/>
</dbReference>
<dbReference type="InterPro" id="IPR023115">
    <property type="entry name" value="TIF_IF2_dom3"/>
</dbReference>
<comment type="caution">
    <text evidence="9">Lacks conserved residue(s) required for the propagation of feature annotation.</text>
</comment>
<dbReference type="EMBL" id="JAAFZH010000002">
    <property type="protein sequence ID" value="NDU94408.1"/>
    <property type="molecule type" value="Genomic_DNA"/>
</dbReference>
<dbReference type="PANTHER" id="PTHR43381:SF5">
    <property type="entry name" value="TR-TYPE G DOMAIN-CONTAINING PROTEIN"/>
    <property type="match status" value="1"/>
</dbReference>
<dbReference type="Pfam" id="PF11987">
    <property type="entry name" value="IF-2"/>
    <property type="match status" value="1"/>
</dbReference>
<evidence type="ECO:0000256" key="3">
    <source>
        <dbReference type="ARBA" id="ARBA00020675"/>
    </source>
</evidence>
<dbReference type="NCBIfam" id="TIGR00231">
    <property type="entry name" value="small_GTP"/>
    <property type="match status" value="1"/>
</dbReference>
<dbReference type="AlphaFoldDB" id="A0A6L9L7U0"/>
<dbReference type="InterPro" id="IPR027417">
    <property type="entry name" value="P-loop_NTPase"/>
</dbReference>
<feature type="compositionally biased region" description="Polar residues" evidence="12">
    <location>
        <begin position="494"/>
        <end position="508"/>
    </location>
</feature>
<evidence type="ECO:0000313" key="15">
    <source>
        <dbReference type="Proteomes" id="UP000474175"/>
    </source>
</evidence>
<dbReference type="FunFam" id="2.40.30.10:FF:000008">
    <property type="entry name" value="Translation initiation factor IF-2"/>
    <property type="match status" value="1"/>
</dbReference>
<evidence type="ECO:0000256" key="1">
    <source>
        <dbReference type="ARBA" id="ARBA00004496"/>
    </source>
</evidence>
<dbReference type="Pfam" id="PF04760">
    <property type="entry name" value="IF2_N"/>
    <property type="match status" value="1"/>
</dbReference>
<dbReference type="GO" id="GO:0005737">
    <property type="term" value="C:cytoplasm"/>
    <property type="evidence" value="ECO:0007669"/>
    <property type="project" value="UniProtKB-SubCell"/>
</dbReference>
<dbReference type="GO" id="GO:0005525">
    <property type="term" value="F:GTP binding"/>
    <property type="evidence" value="ECO:0007669"/>
    <property type="project" value="UniProtKB-KW"/>
</dbReference>
<feature type="compositionally biased region" description="Low complexity" evidence="12">
    <location>
        <begin position="195"/>
        <end position="210"/>
    </location>
</feature>
<feature type="compositionally biased region" description="Basic and acidic residues" evidence="12">
    <location>
        <begin position="75"/>
        <end position="112"/>
    </location>
</feature>
<evidence type="ECO:0000256" key="10">
    <source>
        <dbReference type="RuleBase" id="RU000644"/>
    </source>
</evidence>
<dbReference type="SUPFAM" id="SSF52156">
    <property type="entry name" value="Initiation factor IF2/eIF5b, domain 3"/>
    <property type="match status" value="1"/>
</dbReference>
<dbReference type="HAMAP" id="MF_00100_B">
    <property type="entry name" value="IF_2_B"/>
    <property type="match status" value="1"/>
</dbReference>
<feature type="compositionally biased region" description="Basic and acidic residues" evidence="12">
    <location>
        <begin position="466"/>
        <end position="493"/>
    </location>
</feature>
<evidence type="ECO:0000256" key="8">
    <source>
        <dbReference type="ARBA" id="ARBA00023134"/>
    </source>
</evidence>
<dbReference type="FunFam" id="3.40.50.10050:FF:000001">
    <property type="entry name" value="Translation initiation factor IF-2"/>
    <property type="match status" value="1"/>
</dbReference>
<feature type="compositionally biased region" description="Basic and acidic residues" evidence="12">
    <location>
        <begin position="510"/>
        <end position="529"/>
    </location>
</feature>
<feature type="compositionally biased region" description="Low complexity" evidence="12">
    <location>
        <begin position="409"/>
        <end position="457"/>
    </location>
</feature>
<feature type="binding site" evidence="9">
    <location>
        <begin position="729"/>
        <end position="732"/>
    </location>
    <ligand>
        <name>GTP</name>
        <dbReference type="ChEBI" id="CHEBI:37565"/>
    </ligand>
</feature>
<dbReference type="FunFam" id="2.40.30.10:FF:000007">
    <property type="entry name" value="Translation initiation factor IF-2"/>
    <property type="match status" value="1"/>
</dbReference>
<evidence type="ECO:0000313" key="14">
    <source>
        <dbReference type="EMBL" id="NDU94408.1"/>
    </source>
</evidence>
<evidence type="ECO:0000256" key="11">
    <source>
        <dbReference type="RuleBase" id="RU000645"/>
    </source>
</evidence>
<dbReference type="InterPro" id="IPR028626">
    <property type="entry name" value="Ribosomal_eS28_CS"/>
</dbReference>
<dbReference type="PROSITE" id="PS51722">
    <property type="entry name" value="G_TR_2"/>
    <property type="match status" value="1"/>
</dbReference>
<keyword evidence="5 9" id="KW-0396">Initiation factor</keyword>
<feature type="compositionally biased region" description="Low complexity" evidence="12">
    <location>
        <begin position="152"/>
        <end position="162"/>
    </location>
</feature>
<dbReference type="InterPro" id="IPR004161">
    <property type="entry name" value="EFTu-like_2"/>
</dbReference>
<dbReference type="InterPro" id="IPR053905">
    <property type="entry name" value="EF-G-like_DII"/>
</dbReference>
<dbReference type="PROSITE" id="PS00961">
    <property type="entry name" value="RIBOSOMAL_S28E"/>
    <property type="match status" value="1"/>
</dbReference>
<dbReference type="InterPro" id="IPR000178">
    <property type="entry name" value="TF_IF2_bacterial-like"/>
</dbReference>
<evidence type="ECO:0000256" key="2">
    <source>
        <dbReference type="ARBA" id="ARBA00007733"/>
    </source>
</evidence>
<reference evidence="14 15" key="1">
    <citation type="submission" date="2020-02" db="EMBL/GenBank/DDBJ databases">
        <title>Draft genome sequence of two Spirosoma agri KCTC 52727 and Spirosoma terrae KCTC 52035.</title>
        <authorList>
            <person name="Rojas J."/>
            <person name="Ambika Manirajan B."/>
            <person name="Suarez C."/>
            <person name="Ratering S."/>
            <person name="Schnell S."/>
        </authorList>
    </citation>
    <scope>NUCLEOTIDE SEQUENCE [LARGE SCALE GENOMIC DNA]</scope>
    <source>
        <strain evidence="14 15">KCTC 52035</strain>
    </source>
</reference>
<feature type="region of interest" description="Disordered" evidence="12">
    <location>
        <begin position="59"/>
        <end position="312"/>
    </location>
</feature>
<keyword evidence="7 9" id="KW-0648">Protein biosynthesis</keyword>
<feature type="compositionally biased region" description="Basic and acidic residues" evidence="12">
    <location>
        <begin position="163"/>
        <end position="182"/>
    </location>
</feature>
<comment type="caution">
    <text evidence="14">The sequence shown here is derived from an EMBL/GenBank/DDBJ whole genome shotgun (WGS) entry which is preliminary data.</text>
</comment>
<comment type="similarity">
    <text evidence="2 9 10">Belongs to the TRAFAC class translation factor GTPase superfamily. Classic translation factor GTPase family. IF-2 subfamily.</text>
</comment>
<dbReference type="NCBIfam" id="TIGR00487">
    <property type="entry name" value="IF-2"/>
    <property type="match status" value="1"/>
</dbReference>
<evidence type="ECO:0000259" key="13">
    <source>
        <dbReference type="PROSITE" id="PS51722"/>
    </source>
</evidence>
<evidence type="ECO:0000256" key="9">
    <source>
        <dbReference type="HAMAP-Rule" id="MF_00100"/>
    </source>
</evidence>
<feature type="compositionally biased region" description="Basic and acidic residues" evidence="12">
    <location>
        <begin position="247"/>
        <end position="275"/>
    </location>
</feature>
<feature type="binding site" evidence="9">
    <location>
        <begin position="675"/>
        <end position="679"/>
    </location>
    <ligand>
        <name>GTP</name>
        <dbReference type="ChEBI" id="CHEBI:37565"/>
    </ligand>
</feature>
<feature type="compositionally biased region" description="Polar residues" evidence="12">
    <location>
        <begin position="226"/>
        <end position="235"/>
    </location>
</feature>
<evidence type="ECO:0000256" key="6">
    <source>
        <dbReference type="ARBA" id="ARBA00022741"/>
    </source>
</evidence>
<evidence type="ECO:0000256" key="7">
    <source>
        <dbReference type="ARBA" id="ARBA00022917"/>
    </source>
</evidence>
<keyword evidence="6 9" id="KW-0547">Nucleotide-binding</keyword>
<dbReference type="Pfam" id="PF22042">
    <property type="entry name" value="EF-G_D2"/>
    <property type="match status" value="1"/>
</dbReference>
<keyword evidence="4 9" id="KW-0963">Cytoplasm</keyword>
<dbReference type="InterPro" id="IPR006847">
    <property type="entry name" value="IF2_N"/>
</dbReference>
<dbReference type="InterPro" id="IPR005225">
    <property type="entry name" value="Small_GTP-bd"/>
</dbReference>
<dbReference type="SUPFAM" id="SSF50447">
    <property type="entry name" value="Translation proteins"/>
    <property type="match status" value="2"/>
</dbReference>
<dbReference type="InterPro" id="IPR015760">
    <property type="entry name" value="TIF_IF2"/>
</dbReference>
<dbReference type="Gene3D" id="3.40.50.10050">
    <property type="entry name" value="Translation initiation factor IF- 2, domain 3"/>
    <property type="match status" value="1"/>
</dbReference>
<dbReference type="InterPro" id="IPR009000">
    <property type="entry name" value="Transl_B-barrel_sf"/>
</dbReference>
<dbReference type="Gene3D" id="3.40.50.300">
    <property type="entry name" value="P-loop containing nucleotide triphosphate hydrolases"/>
    <property type="match status" value="1"/>
</dbReference>
<protein>
    <recommendedName>
        <fullName evidence="3 9">Translation initiation factor IF-2</fullName>
    </recommendedName>
</protein>
<dbReference type="Pfam" id="PF03144">
    <property type="entry name" value="GTP_EFTU_D2"/>
    <property type="match status" value="1"/>
</dbReference>
<dbReference type="GO" id="GO:0003924">
    <property type="term" value="F:GTPase activity"/>
    <property type="evidence" value="ECO:0007669"/>
    <property type="project" value="UniProtKB-UniRule"/>
</dbReference>
<keyword evidence="8 9" id="KW-0342">GTP-binding</keyword>